<dbReference type="EMBL" id="CP029343">
    <property type="protein sequence ID" value="AWL05434.1"/>
    <property type="molecule type" value="Genomic_DNA"/>
</dbReference>
<proteinExistence type="predicted"/>
<dbReference type="Gene3D" id="3.40.30.10">
    <property type="entry name" value="Glutaredoxin"/>
    <property type="match status" value="1"/>
</dbReference>
<dbReference type="KEGG" id="mtim:DIR46_13985"/>
<evidence type="ECO:0000313" key="2">
    <source>
        <dbReference type="Proteomes" id="UP000245820"/>
    </source>
</evidence>
<dbReference type="Proteomes" id="UP000245820">
    <property type="component" value="Chromosome"/>
</dbReference>
<dbReference type="AlphaFoldDB" id="A0A2S2DJC8"/>
<evidence type="ECO:0008006" key="3">
    <source>
        <dbReference type="Google" id="ProtNLM"/>
    </source>
</evidence>
<keyword evidence="2" id="KW-1185">Reference proteome</keyword>
<evidence type="ECO:0000313" key="1">
    <source>
        <dbReference type="EMBL" id="AWL05434.1"/>
    </source>
</evidence>
<name>A0A2S2DJC8_9BURK</name>
<dbReference type="OrthoDB" id="8708000at2"/>
<gene>
    <name evidence="1" type="ORF">DIR46_13985</name>
</gene>
<dbReference type="InterPro" id="IPR036249">
    <property type="entry name" value="Thioredoxin-like_sf"/>
</dbReference>
<organism evidence="1 2">
    <name type="scientific">Massilia oculi</name>
    <dbReference type="NCBI Taxonomy" id="945844"/>
    <lineage>
        <taxon>Bacteria</taxon>
        <taxon>Pseudomonadati</taxon>
        <taxon>Pseudomonadota</taxon>
        <taxon>Betaproteobacteria</taxon>
        <taxon>Burkholderiales</taxon>
        <taxon>Oxalobacteraceae</taxon>
        <taxon>Telluria group</taxon>
        <taxon>Massilia</taxon>
    </lineage>
</organism>
<accession>A0A2S2DJC8</accession>
<reference evidence="1 2" key="1">
    <citation type="submission" date="2018-05" db="EMBL/GenBank/DDBJ databases">
        <title>Complete genome sequence of Massilia oculi sp. nov. CCUG 43427T (=DSM 26321T), the type strain of M. oculi, and comparison with genome sequences of other Massilia strains.</title>
        <authorList>
            <person name="Zhu B."/>
        </authorList>
    </citation>
    <scope>NUCLEOTIDE SEQUENCE [LARGE SCALE GENOMIC DNA]</scope>
    <source>
        <strain evidence="1 2">CCUG 43427</strain>
    </source>
</reference>
<protein>
    <recommendedName>
        <fullName evidence="3">Thioredoxin domain-containing protein</fullName>
    </recommendedName>
</protein>
<sequence>MDADLLQLVLAALAFAVALNLKLTLAARRSALRALTPPVTLQPGHTLPAIRATVLDGGGRVALGAAGPARALLFLSSQCPKCRAKVPHLASLVELAGDAGLAMSIVSEEPRWRLASLLRGTALASHTLRLGRADYRLLNPLRASPAYLFVDPQGTIEAAGLIGDADWRALERQLTGADGMENAA</sequence>
<dbReference type="SUPFAM" id="SSF52833">
    <property type="entry name" value="Thioredoxin-like"/>
    <property type="match status" value="1"/>
</dbReference>